<dbReference type="KEGG" id="aft:BBF96_11410"/>
<dbReference type="EMBL" id="CP016379">
    <property type="protein sequence ID" value="AZR73945.1"/>
    <property type="molecule type" value="Genomic_DNA"/>
</dbReference>
<proteinExistence type="predicted"/>
<name>A0A3Q9HRJ3_9FIRM</name>
<accession>A0A3Q9HRJ3</accession>
<dbReference type="Proteomes" id="UP000267250">
    <property type="component" value="Chromosome"/>
</dbReference>
<dbReference type="RefSeq" id="WP_127017294.1">
    <property type="nucleotide sequence ID" value="NZ_CP016379.1"/>
</dbReference>
<dbReference type="PANTHER" id="PTHR39517">
    <property type="entry name" value="SLL0192 PROTEIN"/>
    <property type="match status" value="1"/>
</dbReference>
<dbReference type="OrthoDB" id="29253at2"/>
<reference evidence="1 2" key="1">
    <citation type="submission" date="2016-07" db="EMBL/GenBank/DDBJ databases">
        <title>Genome and transcriptome analysis of iron-reducing fermentative bacteria Anoxybacter fermentans.</title>
        <authorList>
            <person name="Zeng X."/>
            <person name="Shao Z."/>
        </authorList>
    </citation>
    <scope>NUCLEOTIDE SEQUENCE [LARGE SCALE GENOMIC DNA]</scope>
    <source>
        <strain evidence="1 2">DY22613</strain>
    </source>
</reference>
<evidence type="ECO:0000313" key="1">
    <source>
        <dbReference type="EMBL" id="AZR73945.1"/>
    </source>
</evidence>
<gene>
    <name evidence="1" type="ORF">BBF96_11410</name>
</gene>
<dbReference type="PANTHER" id="PTHR39517:SF1">
    <property type="entry name" value="LIPID-A-DISACCHARIDE SYNTHASE"/>
    <property type="match status" value="1"/>
</dbReference>
<organism evidence="1 2">
    <name type="scientific">Anoxybacter fermentans</name>
    <dbReference type="NCBI Taxonomy" id="1323375"/>
    <lineage>
        <taxon>Bacteria</taxon>
        <taxon>Bacillati</taxon>
        <taxon>Bacillota</taxon>
        <taxon>Clostridia</taxon>
        <taxon>Halanaerobiales</taxon>
        <taxon>Anoxybacter</taxon>
    </lineage>
</organism>
<dbReference type="NCBIfam" id="TIGR03492">
    <property type="entry name" value="lipid-A-disaccharide synthase-related protein"/>
    <property type="match status" value="1"/>
</dbReference>
<dbReference type="AlphaFoldDB" id="A0A3Q9HRJ3"/>
<protein>
    <recommendedName>
        <fullName evidence="3">Lipid-A-disaccharide synthase</fullName>
    </recommendedName>
</protein>
<evidence type="ECO:0000313" key="2">
    <source>
        <dbReference type="Proteomes" id="UP000267250"/>
    </source>
</evidence>
<evidence type="ECO:0008006" key="3">
    <source>
        <dbReference type="Google" id="ProtNLM"/>
    </source>
</evidence>
<sequence length="396" mass="43634">MPKAYSILVLSNGHGEDIIAAAILKDLLKKEKSLKVSVLPIVGEGHAYKELPIKLLGPLKNLPSGGFMRQSLKNFIKDLKGGILSLTYNQILTLRRIRKEIDAVICVGDVLLIILAGLFVKKPTIFIPTAKSEYISGHYGIEKKLMRKYASLVLPRDEKTAYVLKKSGVPARFVGNAMMDSFQVKGKDFGISKGAKVVGILPGSREEAYQNMKMILKIVEQLEILKVEKMEYLTALANQLSLDRLERAVNEIGWSMQLTQDQQAGGVIAVLVSPKGTIVKLTKGFFGDVLEKSDIFIGLAGTANEQAVGMGKPLVTFPGNGPQFNKKFVKAQKKLLGDSISVVEPDPKKVATELLVILHDRERYEKMGRIGQERMGPRGGISRMSELILKQLGYKM</sequence>
<dbReference type="InterPro" id="IPR019994">
    <property type="entry name" value="Lipid-A-disac_synthase-rel_put"/>
</dbReference>
<keyword evidence="2" id="KW-1185">Reference proteome</keyword>
<dbReference type="SUPFAM" id="SSF53756">
    <property type="entry name" value="UDP-Glycosyltransferase/glycogen phosphorylase"/>
    <property type="match status" value="2"/>
</dbReference>